<dbReference type="Pfam" id="PF07859">
    <property type="entry name" value="Abhydrolase_3"/>
    <property type="match status" value="1"/>
</dbReference>
<keyword evidence="1" id="KW-0378">Hydrolase</keyword>
<name>A0A3N4KWJ1_9PEZI</name>
<keyword evidence="2" id="KW-0732">Signal</keyword>
<keyword evidence="5" id="KW-1185">Reference proteome</keyword>
<dbReference type="STRING" id="1392247.A0A3N4KWJ1"/>
<dbReference type="InterPro" id="IPR013094">
    <property type="entry name" value="AB_hydrolase_3"/>
</dbReference>
<dbReference type="InParanoid" id="A0A3N4KWJ1"/>
<dbReference type="AlphaFoldDB" id="A0A3N4KWJ1"/>
<feature type="signal peptide" evidence="2">
    <location>
        <begin position="1"/>
        <end position="21"/>
    </location>
</feature>
<dbReference type="Gene3D" id="3.40.50.1820">
    <property type="entry name" value="alpha/beta hydrolase"/>
    <property type="match status" value="1"/>
</dbReference>
<dbReference type="OrthoDB" id="433474at2759"/>
<evidence type="ECO:0000259" key="3">
    <source>
        <dbReference type="Pfam" id="PF07859"/>
    </source>
</evidence>
<gene>
    <name evidence="4" type="ORF">P167DRAFT_526286</name>
</gene>
<accession>A0A3N4KWJ1</accession>
<proteinExistence type="predicted"/>
<dbReference type="InterPro" id="IPR050300">
    <property type="entry name" value="GDXG_lipolytic_enzyme"/>
</dbReference>
<dbReference type="InterPro" id="IPR029058">
    <property type="entry name" value="AB_hydrolase_fold"/>
</dbReference>
<dbReference type="PANTHER" id="PTHR48081:SF8">
    <property type="entry name" value="ALPHA_BETA HYDROLASE FOLD-3 DOMAIN-CONTAINING PROTEIN-RELATED"/>
    <property type="match status" value="1"/>
</dbReference>
<evidence type="ECO:0000313" key="4">
    <source>
        <dbReference type="EMBL" id="RPB10155.1"/>
    </source>
</evidence>
<sequence>MQLLFLLSLPLLSFLLSPTTALQCNNTLPASCLGPVPPLEPSTQAVADNLGSQTPLNNLSYSAARDAFDAFNIPTNPGLSSVVYTELNVPQGPTGNLNLHIYLPKHRGRKLVPAILYLHGGGWILGDPVVYQQAVVSLVHDTGAGVVFVNYTRAPEAVYPVAIEEAYSALQWLYAHAGEYGMDAKKVAFVGDSVGGHMAIGLSLLSLQRNTTLPLYQALIYPVTNLACESDSYTLFHDGPFLTAALIRWMIDAWTPDVSRRSEILASPLLAPINQLEGFPPTLVITAELDPLRDEGEVFAQHLAAAGVDTTELRAQGTFHGFWSVNALRQTPVARVARELVAVKLRGVFGTGY</sequence>
<organism evidence="4 5">
    <name type="scientific">Morchella conica CCBAS932</name>
    <dbReference type="NCBI Taxonomy" id="1392247"/>
    <lineage>
        <taxon>Eukaryota</taxon>
        <taxon>Fungi</taxon>
        <taxon>Dikarya</taxon>
        <taxon>Ascomycota</taxon>
        <taxon>Pezizomycotina</taxon>
        <taxon>Pezizomycetes</taxon>
        <taxon>Pezizales</taxon>
        <taxon>Morchellaceae</taxon>
        <taxon>Morchella</taxon>
    </lineage>
</organism>
<dbReference type="EMBL" id="ML119145">
    <property type="protein sequence ID" value="RPB10155.1"/>
    <property type="molecule type" value="Genomic_DNA"/>
</dbReference>
<protein>
    <recommendedName>
        <fullName evidence="3">Alpha/beta hydrolase fold-3 domain-containing protein</fullName>
    </recommendedName>
</protein>
<evidence type="ECO:0000256" key="2">
    <source>
        <dbReference type="SAM" id="SignalP"/>
    </source>
</evidence>
<reference evidence="4 5" key="1">
    <citation type="journal article" date="2018" name="Nat. Ecol. Evol.">
        <title>Pezizomycetes genomes reveal the molecular basis of ectomycorrhizal truffle lifestyle.</title>
        <authorList>
            <person name="Murat C."/>
            <person name="Payen T."/>
            <person name="Noel B."/>
            <person name="Kuo A."/>
            <person name="Morin E."/>
            <person name="Chen J."/>
            <person name="Kohler A."/>
            <person name="Krizsan K."/>
            <person name="Balestrini R."/>
            <person name="Da Silva C."/>
            <person name="Montanini B."/>
            <person name="Hainaut M."/>
            <person name="Levati E."/>
            <person name="Barry K.W."/>
            <person name="Belfiori B."/>
            <person name="Cichocki N."/>
            <person name="Clum A."/>
            <person name="Dockter R.B."/>
            <person name="Fauchery L."/>
            <person name="Guy J."/>
            <person name="Iotti M."/>
            <person name="Le Tacon F."/>
            <person name="Lindquist E.A."/>
            <person name="Lipzen A."/>
            <person name="Malagnac F."/>
            <person name="Mello A."/>
            <person name="Molinier V."/>
            <person name="Miyauchi S."/>
            <person name="Poulain J."/>
            <person name="Riccioni C."/>
            <person name="Rubini A."/>
            <person name="Sitrit Y."/>
            <person name="Splivallo R."/>
            <person name="Traeger S."/>
            <person name="Wang M."/>
            <person name="Zifcakova L."/>
            <person name="Wipf D."/>
            <person name="Zambonelli A."/>
            <person name="Paolocci F."/>
            <person name="Nowrousian M."/>
            <person name="Ottonello S."/>
            <person name="Baldrian P."/>
            <person name="Spatafora J.W."/>
            <person name="Henrissat B."/>
            <person name="Nagy L.G."/>
            <person name="Aury J.M."/>
            <person name="Wincker P."/>
            <person name="Grigoriev I.V."/>
            <person name="Bonfante P."/>
            <person name="Martin F.M."/>
        </authorList>
    </citation>
    <scope>NUCLEOTIDE SEQUENCE [LARGE SCALE GENOMIC DNA]</scope>
    <source>
        <strain evidence="4 5">CCBAS932</strain>
    </source>
</reference>
<dbReference type="GO" id="GO:0016787">
    <property type="term" value="F:hydrolase activity"/>
    <property type="evidence" value="ECO:0007669"/>
    <property type="project" value="UniProtKB-KW"/>
</dbReference>
<feature type="domain" description="Alpha/beta hydrolase fold-3" evidence="3">
    <location>
        <begin position="115"/>
        <end position="323"/>
    </location>
</feature>
<evidence type="ECO:0000256" key="1">
    <source>
        <dbReference type="ARBA" id="ARBA00022801"/>
    </source>
</evidence>
<feature type="chain" id="PRO_5017946528" description="Alpha/beta hydrolase fold-3 domain-containing protein" evidence="2">
    <location>
        <begin position="22"/>
        <end position="353"/>
    </location>
</feature>
<evidence type="ECO:0000313" key="5">
    <source>
        <dbReference type="Proteomes" id="UP000277580"/>
    </source>
</evidence>
<dbReference type="SUPFAM" id="SSF53474">
    <property type="entry name" value="alpha/beta-Hydrolases"/>
    <property type="match status" value="1"/>
</dbReference>
<dbReference type="Proteomes" id="UP000277580">
    <property type="component" value="Unassembled WGS sequence"/>
</dbReference>
<dbReference type="PANTHER" id="PTHR48081">
    <property type="entry name" value="AB HYDROLASE SUPERFAMILY PROTEIN C4A8.06C"/>
    <property type="match status" value="1"/>
</dbReference>